<dbReference type="InterPro" id="IPR036864">
    <property type="entry name" value="Zn2-C6_fun-type_DNA-bd_sf"/>
</dbReference>
<dbReference type="Pfam" id="PF00172">
    <property type="entry name" value="Zn_clus"/>
    <property type="match status" value="1"/>
</dbReference>
<keyword evidence="9" id="KW-1185">Reference proteome</keyword>
<dbReference type="Proteomes" id="UP001201262">
    <property type="component" value="Unassembled WGS sequence"/>
</dbReference>
<evidence type="ECO:0000313" key="8">
    <source>
        <dbReference type="EMBL" id="KAH8698900.1"/>
    </source>
</evidence>
<dbReference type="SUPFAM" id="SSF57701">
    <property type="entry name" value="Zn2/Cys6 DNA-binding domain"/>
    <property type="match status" value="1"/>
</dbReference>
<evidence type="ECO:0000256" key="2">
    <source>
        <dbReference type="ARBA" id="ARBA00023015"/>
    </source>
</evidence>
<sequence length="569" mass="63344">MASMPKRSNVACDSCRSHKRKCNGGAPCAGCIRRQVECAYSAIGKGSQARLAATSLRLNSQVRQSNDAGSLTVARRTSSQPRSKAPTSSGPSLYNSRQKPLQVDVEDGSALPPLTIPLGHRCTNNSLLVLPQVQSLIGQYPEDFFYRVESQRSLPSTQWFNPISDYLELPQVDQDTALALISNFFQSAHLVNFFLDQDTFLARYVYGLTPADASLNDRAILHAVFALGSVAGKTIDSKDVLDKDTPGMEYFKPALHILTTSWTTSFSGEINLSQGLVLCALYLCNIAQPLRAWKLIHLASTTVQQILLRSDDTLNPADNDEIFRVAWSCFCIESDLLSEFHQPRSGILHIMDEMRFPSLGQAPMPANLAFLAEISIRLLLNRVHYSIYSADSLTEVPGGSLISICTELDRQLNNWYDALPNTVRPDLSSPEDANFQSYILRLRYWSAKDIIFRPFVFYVTSLPADTYVSDIILDKCQICLSSCRYWLLSTKKLLSQHTSWAYSALSTVFGSSLVLSLAAISPRLQSFVPNISELQNFAIERLKPWALPGTSVECALEILISVQKKLRYR</sequence>
<dbReference type="AlphaFoldDB" id="A0AAD4KRN3"/>
<keyword evidence="3" id="KW-0238">DNA-binding</keyword>
<dbReference type="PANTHER" id="PTHR47785">
    <property type="entry name" value="ZN(II)2CYS6 TRANSCRIPTION FACTOR (EUROFUNG)-RELATED-RELATED"/>
    <property type="match status" value="1"/>
</dbReference>
<protein>
    <recommendedName>
        <fullName evidence="7">Zn(2)-C6 fungal-type domain-containing protein</fullName>
    </recommendedName>
</protein>
<keyword evidence="4" id="KW-0804">Transcription</keyword>
<dbReference type="Gene3D" id="4.10.240.10">
    <property type="entry name" value="Zn(2)-C6 fungal-type DNA-binding domain"/>
    <property type="match status" value="1"/>
</dbReference>
<dbReference type="CDD" id="cd00067">
    <property type="entry name" value="GAL4"/>
    <property type="match status" value="1"/>
</dbReference>
<dbReference type="RefSeq" id="XP_046073364.1">
    <property type="nucleotide sequence ID" value="XM_046215950.1"/>
</dbReference>
<evidence type="ECO:0000313" key="9">
    <source>
        <dbReference type="Proteomes" id="UP001201262"/>
    </source>
</evidence>
<dbReference type="PROSITE" id="PS00463">
    <property type="entry name" value="ZN2_CY6_FUNGAL_1"/>
    <property type="match status" value="1"/>
</dbReference>
<dbReference type="GO" id="GO:0006351">
    <property type="term" value="P:DNA-templated transcription"/>
    <property type="evidence" value="ECO:0007669"/>
    <property type="project" value="InterPro"/>
</dbReference>
<evidence type="ECO:0000256" key="3">
    <source>
        <dbReference type="ARBA" id="ARBA00023125"/>
    </source>
</evidence>
<dbReference type="GO" id="GO:0003677">
    <property type="term" value="F:DNA binding"/>
    <property type="evidence" value="ECO:0007669"/>
    <property type="project" value="UniProtKB-KW"/>
</dbReference>
<organism evidence="8 9">
    <name type="scientific">Talaromyces proteolyticus</name>
    <dbReference type="NCBI Taxonomy" id="1131652"/>
    <lineage>
        <taxon>Eukaryota</taxon>
        <taxon>Fungi</taxon>
        <taxon>Dikarya</taxon>
        <taxon>Ascomycota</taxon>
        <taxon>Pezizomycotina</taxon>
        <taxon>Eurotiomycetes</taxon>
        <taxon>Eurotiomycetidae</taxon>
        <taxon>Eurotiales</taxon>
        <taxon>Trichocomaceae</taxon>
        <taxon>Talaromyces</taxon>
        <taxon>Talaromyces sect. Bacilispori</taxon>
    </lineage>
</organism>
<dbReference type="GO" id="GO:0008270">
    <property type="term" value="F:zinc ion binding"/>
    <property type="evidence" value="ECO:0007669"/>
    <property type="project" value="InterPro"/>
</dbReference>
<dbReference type="PROSITE" id="PS50048">
    <property type="entry name" value="ZN2_CY6_FUNGAL_2"/>
    <property type="match status" value="1"/>
</dbReference>
<evidence type="ECO:0000259" key="7">
    <source>
        <dbReference type="PROSITE" id="PS50048"/>
    </source>
</evidence>
<dbReference type="InterPro" id="IPR053181">
    <property type="entry name" value="EcdB-like_regulator"/>
</dbReference>
<feature type="region of interest" description="Disordered" evidence="6">
    <location>
        <begin position="63"/>
        <end position="99"/>
    </location>
</feature>
<evidence type="ECO:0000256" key="1">
    <source>
        <dbReference type="ARBA" id="ARBA00022723"/>
    </source>
</evidence>
<dbReference type="EMBL" id="JAJTJA010000005">
    <property type="protein sequence ID" value="KAH8698900.1"/>
    <property type="molecule type" value="Genomic_DNA"/>
</dbReference>
<proteinExistence type="predicted"/>
<gene>
    <name evidence="8" type="ORF">BGW36DRAFT_376942</name>
</gene>
<reference evidence="8" key="1">
    <citation type="submission" date="2021-12" db="EMBL/GenBank/DDBJ databases">
        <title>Convergent genome expansion in fungi linked to evolution of root-endophyte symbiosis.</title>
        <authorList>
            <consortium name="DOE Joint Genome Institute"/>
            <person name="Ke Y.-H."/>
            <person name="Bonito G."/>
            <person name="Liao H.-L."/>
            <person name="Looney B."/>
            <person name="Rojas-Flechas A."/>
            <person name="Nash J."/>
            <person name="Hameed K."/>
            <person name="Schadt C."/>
            <person name="Martin F."/>
            <person name="Crous P.W."/>
            <person name="Miettinen O."/>
            <person name="Magnuson J.K."/>
            <person name="Labbe J."/>
            <person name="Jacobson D."/>
            <person name="Doktycz M.J."/>
            <person name="Veneault-Fourrey C."/>
            <person name="Kuo A."/>
            <person name="Mondo S."/>
            <person name="Calhoun S."/>
            <person name="Riley R."/>
            <person name="Ohm R."/>
            <person name="LaButti K."/>
            <person name="Andreopoulos B."/>
            <person name="Pangilinan J."/>
            <person name="Nolan M."/>
            <person name="Tritt A."/>
            <person name="Clum A."/>
            <person name="Lipzen A."/>
            <person name="Daum C."/>
            <person name="Barry K."/>
            <person name="Grigoriev I.V."/>
            <person name="Vilgalys R."/>
        </authorList>
    </citation>
    <scope>NUCLEOTIDE SEQUENCE</scope>
    <source>
        <strain evidence="8">PMI_201</strain>
    </source>
</reference>
<evidence type="ECO:0000256" key="4">
    <source>
        <dbReference type="ARBA" id="ARBA00023163"/>
    </source>
</evidence>
<keyword evidence="2" id="KW-0805">Transcription regulation</keyword>
<comment type="caution">
    <text evidence="8">The sequence shown here is derived from an EMBL/GenBank/DDBJ whole genome shotgun (WGS) entry which is preliminary data.</text>
</comment>
<dbReference type="InterPro" id="IPR001138">
    <property type="entry name" value="Zn2Cys6_DnaBD"/>
</dbReference>
<evidence type="ECO:0000256" key="6">
    <source>
        <dbReference type="SAM" id="MobiDB-lite"/>
    </source>
</evidence>
<keyword evidence="5" id="KW-0539">Nucleus</keyword>
<accession>A0AAD4KRN3</accession>
<dbReference type="Pfam" id="PF04082">
    <property type="entry name" value="Fungal_trans"/>
    <property type="match status" value="1"/>
</dbReference>
<dbReference type="GeneID" id="70246237"/>
<evidence type="ECO:0000256" key="5">
    <source>
        <dbReference type="ARBA" id="ARBA00023242"/>
    </source>
</evidence>
<keyword evidence="1" id="KW-0479">Metal-binding</keyword>
<name>A0AAD4KRN3_9EURO</name>
<dbReference type="SMART" id="SM00066">
    <property type="entry name" value="GAL4"/>
    <property type="match status" value="1"/>
</dbReference>
<dbReference type="CDD" id="cd12148">
    <property type="entry name" value="fungal_TF_MHR"/>
    <property type="match status" value="1"/>
</dbReference>
<dbReference type="InterPro" id="IPR007219">
    <property type="entry name" value="XnlR_reg_dom"/>
</dbReference>
<dbReference type="GO" id="GO:0000981">
    <property type="term" value="F:DNA-binding transcription factor activity, RNA polymerase II-specific"/>
    <property type="evidence" value="ECO:0007669"/>
    <property type="project" value="InterPro"/>
</dbReference>
<feature type="non-terminal residue" evidence="8">
    <location>
        <position position="569"/>
    </location>
</feature>
<feature type="domain" description="Zn(2)-C6 fungal-type" evidence="7">
    <location>
        <begin position="11"/>
        <end position="40"/>
    </location>
</feature>